<accession>A0AA43ZHT0</accession>
<sequence>MTAKTSARNVILGIPSSRRASVRLVGTLVVVPNIVFLLAMPFYVAVRTISPLFYVLAGTAAYFLPGWAAYPVFVLAAFLDMALVAMVAFNLPIGDAIDTLGFLATIDVAASALYVALILIMVGMALLMAWLFNRFRSDVPLASPTAVAFAALSVVGLDSAVNQPFAMAKPPFDSAILQNDLTAARIAASGHNVLFVMVEGLGAFADPQDRALLSQILQKETLGGRYQLTSGTTRYSGSTTGAAARELCGHWGSWLDFLGDQLFDCLPRRLSEKGLSTQSFHGYSRDMFLRHHWYPQIGFQRSTFMEDMAADVPSPTPSRCGNVFKGLCDTEIAGVVDAALKADPDTQKFVYFLTLNTHIPYQPSASDRLGCATMAPAIDNRTVCDLTNLWSDLFRSVAVIARDPDLRPTDILIVGDHQTPLWERAARRHFKPGLVDWYLLRSSSQGVAAATTPPASGAGAR</sequence>
<keyword evidence="1" id="KW-0812">Transmembrane</keyword>
<feature type="transmembrane region" description="Helical" evidence="1">
    <location>
        <begin position="139"/>
        <end position="157"/>
    </location>
</feature>
<dbReference type="SUPFAM" id="SSF53649">
    <property type="entry name" value="Alkaline phosphatase-like"/>
    <property type="match status" value="1"/>
</dbReference>
<reference evidence="2" key="1">
    <citation type="submission" date="2020-03" db="EMBL/GenBank/DDBJ databases">
        <title>Ferranicluibacter endophyticum gen. nov., sp. nov., a new genus isolated from Rubus ulmifolius Schott. stem.</title>
        <authorList>
            <person name="Roca-Couso R."/>
            <person name="Flores-Felix J.D."/>
            <person name="Igual J.M."/>
            <person name="Rivas R."/>
        </authorList>
    </citation>
    <scope>NUCLEOTIDE SEQUENCE</scope>
    <source>
        <strain evidence="2">CRRU44</strain>
    </source>
</reference>
<dbReference type="AlphaFoldDB" id="A0AA43ZHT0"/>
<dbReference type="Gene3D" id="3.40.720.10">
    <property type="entry name" value="Alkaline Phosphatase, subunit A"/>
    <property type="match status" value="1"/>
</dbReference>
<feature type="transmembrane region" description="Helical" evidence="1">
    <location>
        <begin position="49"/>
        <end position="65"/>
    </location>
</feature>
<keyword evidence="1" id="KW-0472">Membrane</keyword>
<proteinExistence type="predicted"/>
<dbReference type="EMBL" id="JAANCM010000012">
    <property type="protein sequence ID" value="NHT78148.1"/>
    <property type="molecule type" value="Genomic_DNA"/>
</dbReference>
<keyword evidence="3" id="KW-1185">Reference proteome</keyword>
<dbReference type="InterPro" id="IPR017850">
    <property type="entry name" value="Alkaline_phosphatase_core_sf"/>
</dbReference>
<keyword evidence="1" id="KW-1133">Transmembrane helix</keyword>
<dbReference type="Proteomes" id="UP001155840">
    <property type="component" value="Unassembled WGS sequence"/>
</dbReference>
<feature type="transmembrane region" description="Helical" evidence="1">
    <location>
        <begin position="21"/>
        <end position="43"/>
    </location>
</feature>
<evidence type="ECO:0000313" key="2">
    <source>
        <dbReference type="EMBL" id="NHT78148.1"/>
    </source>
</evidence>
<feature type="transmembrane region" description="Helical" evidence="1">
    <location>
        <begin position="111"/>
        <end position="132"/>
    </location>
</feature>
<name>A0AA43ZHT0_9HYPH</name>
<evidence type="ECO:0000313" key="3">
    <source>
        <dbReference type="Proteomes" id="UP001155840"/>
    </source>
</evidence>
<evidence type="ECO:0000256" key="1">
    <source>
        <dbReference type="SAM" id="Phobius"/>
    </source>
</evidence>
<comment type="caution">
    <text evidence="2">The sequence shown here is derived from an EMBL/GenBank/DDBJ whole genome shotgun (WGS) entry which is preliminary data.</text>
</comment>
<evidence type="ECO:0008006" key="4">
    <source>
        <dbReference type="Google" id="ProtNLM"/>
    </source>
</evidence>
<dbReference type="RefSeq" id="WP_167130525.1">
    <property type="nucleotide sequence ID" value="NZ_JAANCM010000012.1"/>
</dbReference>
<protein>
    <recommendedName>
        <fullName evidence="4">Sulfatase N-terminal domain-containing protein</fullName>
    </recommendedName>
</protein>
<gene>
    <name evidence="2" type="ORF">G8E10_20810</name>
</gene>
<organism evidence="2 3">
    <name type="scientific">Ferranicluibacter rubi</name>
    <dbReference type="NCBI Taxonomy" id="2715133"/>
    <lineage>
        <taxon>Bacteria</taxon>
        <taxon>Pseudomonadati</taxon>
        <taxon>Pseudomonadota</taxon>
        <taxon>Alphaproteobacteria</taxon>
        <taxon>Hyphomicrobiales</taxon>
        <taxon>Rhizobiaceae</taxon>
        <taxon>Ferranicluibacter</taxon>
    </lineage>
</organism>